<name>A0ACC2HUZ5_9PLEO</name>
<accession>A0ACC2HUZ5</accession>
<dbReference type="EMBL" id="JAPHNI010001122">
    <property type="protein sequence ID" value="KAJ8106603.1"/>
    <property type="molecule type" value="Genomic_DNA"/>
</dbReference>
<evidence type="ECO:0000313" key="2">
    <source>
        <dbReference type="Proteomes" id="UP001153331"/>
    </source>
</evidence>
<protein>
    <submittedName>
        <fullName evidence="1">Uncharacterized protein</fullName>
    </submittedName>
</protein>
<reference evidence="1" key="1">
    <citation type="submission" date="2022-11" db="EMBL/GenBank/DDBJ databases">
        <title>Genome Sequence of Boeremia exigua.</title>
        <authorList>
            <person name="Buettner E."/>
        </authorList>
    </citation>
    <scope>NUCLEOTIDE SEQUENCE</scope>
    <source>
        <strain evidence="1">CU02</strain>
    </source>
</reference>
<gene>
    <name evidence="1" type="ORF">OPT61_g9426</name>
</gene>
<evidence type="ECO:0000313" key="1">
    <source>
        <dbReference type="EMBL" id="KAJ8106603.1"/>
    </source>
</evidence>
<organism evidence="1 2">
    <name type="scientific">Boeremia exigua</name>
    <dbReference type="NCBI Taxonomy" id="749465"/>
    <lineage>
        <taxon>Eukaryota</taxon>
        <taxon>Fungi</taxon>
        <taxon>Dikarya</taxon>
        <taxon>Ascomycota</taxon>
        <taxon>Pezizomycotina</taxon>
        <taxon>Dothideomycetes</taxon>
        <taxon>Pleosporomycetidae</taxon>
        <taxon>Pleosporales</taxon>
        <taxon>Pleosporineae</taxon>
        <taxon>Didymellaceae</taxon>
        <taxon>Boeremia</taxon>
    </lineage>
</organism>
<dbReference type="Proteomes" id="UP001153331">
    <property type="component" value="Unassembled WGS sequence"/>
</dbReference>
<comment type="caution">
    <text evidence="1">The sequence shown here is derived from an EMBL/GenBank/DDBJ whole genome shotgun (WGS) entry which is preliminary data.</text>
</comment>
<proteinExistence type="predicted"/>
<keyword evidence="2" id="KW-1185">Reference proteome</keyword>
<sequence>MLLINADTGKLERFNDDRILPPFAILSHTWGDSEVTLQQYQDLFAHGEEDSHLFSTQPGYLKILATRRQAVKDRAFILACAKQDYARMDATSRQAIKKRHTLLYEETETPDPVYVWVDTCCIDKISSADLSEAINSMFRWYSKAQVCYAYLEDFDANLSKRKHTDEQALAKARWFTRGWTLQELIAPRTMRFFDRSWLYDAGCETFGDKRSLGPLLARITGIDLNVLTRARDIDAISIARRMSWAAHRETTKEEDIAYSLLGIFGVNIPLLYGEGAAAFVRLQEEILRNSDDQSLFAWQPEDANTLPLHKQNMKNKAENGILSVFSSHPRNFIATSNIDPYTSWGDPPTVTSRGVRFELPLHKVRIELTGGSLIDRHRIRNRGVHCELYVAPLSCVPATDTSLHPAIVVQHVTQDLFIRHPTAALVYLVRNEDLRDRLQHVYLCKKSVRPKGLRIPLDAHLQRGGNLMTLVKITAYARLDYKDINGGQTQNMSLVSRCGDKMALMFRRRKHQSYQRFGEMGEADNFTASDISASELPTSVLSTPEISTTVPSTPFPFNRLPYDIRTLVYHHLESDSALAPRLDCPGLLLSSRQNKTELEEFARDRFKTIYAKVKDTSGFNVAIQSDQDELKSITVVLPYAAFDNFDATLCIPLRHDMHRHIRRERRATRYAKIRHRASTSPPDARSRRHD</sequence>